<sequence length="164" mass="18762">MVNKTDAIEIITWAEENGISIWIDGGWGVDALLKEETREHNDIDLFVEESNGKKFVNILKEKGFAEITESYTTASHTVWKDTKGRIIDLHIFKFDEQGYIVFEGEAYPPDVFSGIGEIGDKVVRCIDAENQVLFHLGYEHDENDVYDVKLLCERFGIPIPSEYK</sequence>
<dbReference type="STRING" id="293826.Amet_2240"/>
<protein>
    <submittedName>
        <fullName evidence="1">Aminoglycoside nucleotidyltransferase, putative</fullName>
    </submittedName>
</protein>
<dbReference type="RefSeq" id="WP_012063374.1">
    <property type="nucleotide sequence ID" value="NC_009633.1"/>
</dbReference>
<name>A6TQD0_ALKMQ</name>
<proteinExistence type="predicted"/>
<organism evidence="1 2">
    <name type="scientific">Alkaliphilus metalliredigens (strain QYMF)</name>
    <dbReference type="NCBI Taxonomy" id="293826"/>
    <lineage>
        <taxon>Bacteria</taxon>
        <taxon>Bacillati</taxon>
        <taxon>Bacillota</taxon>
        <taxon>Clostridia</taxon>
        <taxon>Peptostreptococcales</taxon>
        <taxon>Natronincolaceae</taxon>
        <taxon>Alkaliphilus</taxon>
    </lineage>
</organism>
<gene>
    <name evidence="1" type="ordered locus">Amet_2240</name>
</gene>
<dbReference type="KEGG" id="amt:Amet_2240"/>
<dbReference type="GO" id="GO:0016740">
    <property type="term" value="F:transferase activity"/>
    <property type="evidence" value="ECO:0007669"/>
    <property type="project" value="UniProtKB-KW"/>
</dbReference>
<dbReference type="EMBL" id="CP000724">
    <property type="protein sequence ID" value="ABR48398.1"/>
    <property type="molecule type" value="Genomic_DNA"/>
</dbReference>
<dbReference type="InterPro" id="IPR043519">
    <property type="entry name" value="NT_sf"/>
</dbReference>
<evidence type="ECO:0000313" key="2">
    <source>
        <dbReference type="Proteomes" id="UP000001572"/>
    </source>
</evidence>
<dbReference type="Proteomes" id="UP000001572">
    <property type="component" value="Chromosome"/>
</dbReference>
<dbReference type="AlphaFoldDB" id="A6TQD0"/>
<dbReference type="Gene3D" id="3.30.460.40">
    <property type="match status" value="1"/>
</dbReference>
<accession>A6TQD0</accession>
<dbReference type="SUPFAM" id="SSF81301">
    <property type="entry name" value="Nucleotidyltransferase"/>
    <property type="match status" value="1"/>
</dbReference>
<keyword evidence="1" id="KW-0808">Transferase</keyword>
<dbReference type="Pfam" id="PF10706">
    <property type="entry name" value="Aminoglyc_resit"/>
    <property type="match status" value="1"/>
</dbReference>
<dbReference type="HOGENOM" id="CLU_112803_0_0_9"/>
<reference evidence="2" key="1">
    <citation type="journal article" date="2016" name="Genome Announc.">
        <title>Complete genome sequence of Alkaliphilus metalliredigens strain QYMF, an alkaliphilic and metal-reducing bacterium isolated from borax-contaminated leachate ponds.</title>
        <authorList>
            <person name="Hwang C."/>
            <person name="Copeland A."/>
            <person name="Lucas S."/>
            <person name="Lapidus A."/>
            <person name="Barry K."/>
            <person name="Detter J.C."/>
            <person name="Glavina Del Rio T."/>
            <person name="Hammon N."/>
            <person name="Israni S."/>
            <person name="Dalin E."/>
            <person name="Tice H."/>
            <person name="Pitluck S."/>
            <person name="Chertkov O."/>
            <person name="Brettin T."/>
            <person name="Bruce D."/>
            <person name="Han C."/>
            <person name="Schmutz J."/>
            <person name="Larimer F."/>
            <person name="Land M.L."/>
            <person name="Hauser L."/>
            <person name="Kyrpides N."/>
            <person name="Mikhailova N."/>
            <person name="Ye Q."/>
            <person name="Zhou J."/>
            <person name="Richardson P."/>
            <person name="Fields M.W."/>
        </authorList>
    </citation>
    <scope>NUCLEOTIDE SEQUENCE [LARGE SCALE GENOMIC DNA]</scope>
    <source>
        <strain evidence="2">QYMF</strain>
    </source>
</reference>
<keyword evidence="2" id="KW-1185">Reference proteome</keyword>
<dbReference type="InterPro" id="IPR019646">
    <property type="entry name" value="Aminoglyc_AdlTrfase"/>
</dbReference>
<evidence type="ECO:0000313" key="1">
    <source>
        <dbReference type="EMBL" id="ABR48398.1"/>
    </source>
</evidence>
<dbReference type="OrthoDB" id="9800567at2"/>
<dbReference type="eggNOG" id="COG0617">
    <property type="taxonomic scope" value="Bacteria"/>
</dbReference>